<reference evidence="3" key="1">
    <citation type="journal article" date="2008" name="Nat. Genet.">
        <title>The Pristionchus pacificus genome provides a unique perspective on nematode lifestyle and parasitism.</title>
        <authorList>
            <person name="Dieterich C."/>
            <person name="Clifton S.W."/>
            <person name="Schuster L.N."/>
            <person name="Chinwalla A."/>
            <person name="Delehaunty K."/>
            <person name="Dinkelacker I."/>
            <person name="Fulton L."/>
            <person name="Fulton R."/>
            <person name="Godfrey J."/>
            <person name="Minx P."/>
            <person name="Mitreva M."/>
            <person name="Roeseler W."/>
            <person name="Tian H."/>
            <person name="Witte H."/>
            <person name="Yang S.P."/>
            <person name="Wilson R.K."/>
            <person name="Sommer R.J."/>
        </authorList>
    </citation>
    <scope>NUCLEOTIDE SEQUENCE [LARGE SCALE GENOMIC DNA]</scope>
    <source>
        <strain evidence="3">PS312</strain>
    </source>
</reference>
<accession>A0A2A6CQN8</accession>
<evidence type="ECO:0000313" key="2">
    <source>
        <dbReference type="EnsemblMetazoa" id="PPA25396.1"/>
    </source>
</evidence>
<gene>
    <name evidence="2" type="primary">WBGene00114950</name>
</gene>
<protein>
    <submittedName>
        <fullName evidence="2">Uncharacterized protein</fullName>
    </submittedName>
</protein>
<feature type="compositionally biased region" description="Basic and acidic residues" evidence="1">
    <location>
        <begin position="52"/>
        <end position="71"/>
    </location>
</feature>
<sequence length="205" mass="23667">MRDQLEVPLRSSIRKNEIRNEDRHVTFQSSGMTSGVSNNMEKKTKARQSKQSTERKRNTVAEKDQSKKIKNNEVVSKVQEGREEATAAEELMRTTERKICEIKQNTAIRFKDMGMFVNQVPKVEERKHKLRNEWAEIEKKSKAFEESKDLTQFEEAIQAHEELVNRVTIGLDSISSQFDVLEESEGDLTELLPLLSNLILACNIE</sequence>
<evidence type="ECO:0000313" key="3">
    <source>
        <dbReference type="Proteomes" id="UP000005239"/>
    </source>
</evidence>
<organism evidence="2 3">
    <name type="scientific">Pristionchus pacificus</name>
    <name type="common">Parasitic nematode worm</name>
    <dbReference type="NCBI Taxonomy" id="54126"/>
    <lineage>
        <taxon>Eukaryota</taxon>
        <taxon>Metazoa</taxon>
        <taxon>Ecdysozoa</taxon>
        <taxon>Nematoda</taxon>
        <taxon>Chromadorea</taxon>
        <taxon>Rhabditida</taxon>
        <taxon>Rhabditina</taxon>
        <taxon>Diplogasteromorpha</taxon>
        <taxon>Diplogasteroidea</taxon>
        <taxon>Neodiplogasteridae</taxon>
        <taxon>Pristionchus</taxon>
    </lineage>
</organism>
<name>A0A2A6CQN8_PRIPA</name>
<dbReference type="AlphaFoldDB" id="A0A2A6CQN8"/>
<dbReference type="Proteomes" id="UP000005239">
    <property type="component" value="Unassembled WGS sequence"/>
</dbReference>
<accession>A0A8R1UFT5</accession>
<feature type="region of interest" description="Disordered" evidence="1">
    <location>
        <begin position="1"/>
        <end position="88"/>
    </location>
</feature>
<feature type="compositionally biased region" description="Basic and acidic residues" evidence="1">
    <location>
        <begin position="79"/>
        <end position="88"/>
    </location>
</feature>
<keyword evidence="3" id="KW-1185">Reference proteome</keyword>
<feature type="compositionally biased region" description="Polar residues" evidence="1">
    <location>
        <begin position="26"/>
        <end position="39"/>
    </location>
</feature>
<reference evidence="2" key="2">
    <citation type="submission" date="2022-06" db="UniProtKB">
        <authorList>
            <consortium name="EnsemblMetazoa"/>
        </authorList>
    </citation>
    <scope>IDENTIFICATION</scope>
    <source>
        <strain evidence="2">PS312</strain>
    </source>
</reference>
<evidence type="ECO:0000256" key="1">
    <source>
        <dbReference type="SAM" id="MobiDB-lite"/>
    </source>
</evidence>
<feature type="compositionally biased region" description="Basic and acidic residues" evidence="1">
    <location>
        <begin position="14"/>
        <end position="25"/>
    </location>
</feature>
<proteinExistence type="predicted"/>
<dbReference type="EnsemblMetazoa" id="PPA25396.1">
    <property type="protein sequence ID" value="PPA25396.1"/>
    <property type="gene ID" value="WBGene00114950"/>
</dbReference>